<evidence type="ECO:0000313" key="3">
    <source>
        <dbReference type="Proteomes" id="UP000712600"/>
    </source>
</evidence>
<dbReference type="Proteomes" id="UP000712600">
    <property type="component" value="Unassembled WGS sequence"/>
</dbReference>
<comment type="caution">
    <text evidence="2">The sequence shown here is derived from an EMBL/GenBank/DDBJ whole genome shotgun (WGS) entry which is preliminary data.</text>
</comment>
<accession>A0A8S9R618</accession>
<dbReference type="EMBL" id="QGKX02000996">
    <property type="protein sequence ID" value="KAF3559239.1"/>
    <property type="molecule type" value="Genomic_DNA"/>
</dbReference>
<gene>
    <name evidence="2" type="ORF">F2Q69_00013689</name>
</gene>
<name>A0A8S9R618_BRACR</name>
<dbReference type="AlphaFoldDB" id="A0A8S9R618"/>
<proteinExistence type="predicted"/>
<evidence type="ECO:0000313" key="2">
    <source>
        <dbReference type="EMBL" id="KAF3559239.1"/>
    </source>
</evidence>
<organism evidence="2 3">
    <name type="scientific">Brassica cretica</name>
    <name type="common">Mustard</name>
    <dbReference type="NCBI Taxonomy" id="69181"/>
    <lineage>
        <taxon>Eukaryota</taxon>
        <taxon>Viridiplantae</taxon>
        <taxon>Streptophyta</taxon>
        <taxon>Embryophyta</taxon>
        <taxon>Tracheophyta</taxon>
        <taxon>Spermatophyta</taxon>
        <taxon>Magnoliopsida</taxon>
        <taxon>eudicotyledons</taxon>
        <taxon>Gunneridae</taxon>
        <taxon>Pentapetalae</taxon>
        <taxon>rosids</taxon>
        <taxon>malvids</taxon>
        <taxon>Brassicales</taxon>
        <taxon>Brassicaceae</taxon>
        <taxon>Brassiceae</taxon>
        <taxon>Brassica</taxon>
    </lineage>
</organism>
<protein>
    <submittedName>
        <fullName evidence="2">Uncharacterized protein</fullName>
    </submittedName>
</protein>
<feature type="transmembrane region" description="Helical" evidence="1">
    <location>
        <begin position="30"/>
        <end position="46"/>
    </location>
</feature>
<sequence>MIFLFNHHIGRTLLNNASFISIKIFPKKKVAFHLWCAVVFGAAGGAPPLPLWFFSLLLSLSLLSFSLIYPYTGSGGKFSSFSSLAKRWVLFEGDVSADGARRGSGKGEEIGFFGW</sequence>
<keyword evidence="1" id="KW-1133">Transmembrane helix</keyword>
<keyword evidence="1" id="KW-0472">Membrane</keyword>
<keyword evidence="1" id="KW-0812">Transmembrane</keyword>
<evidence type="ECO:0000256" key="1">
    <source>
        <dbReference type="SAM" id="Phobius"/>
    </source>
</evidence>
<reference evidence="2" key="1">
    <citation type="submission" date="2019-12" db="EMBL/GenBank/DDBJ databases">
        <title>Genome sequencing and annotation of Brassica cretica.</title>
        <authorList>
            <person name="Studholme D.J."/>
            <person name="Sarris P."/>
        </authorList>
    </citation>
    <scope>NUCLEOTIDE SEQUENCE</scope>
    <source>
        <strain evidence="2">PFS-109/04</strain>
        <tissue evidence="2">Leaf</tissue>
    </source>
</reference>